<dbReference type="EMBL" id="JADOUA010000001">
    <property type="protein sequence ID" value="MBG6086544.1"/>
    <property type="molecule type" value="Genomic_DNA"/>
</dbReference>
<accession>A0A931DCW6</accession>
<proteinExistence type="predicted"/>
<keyword evidence="2" id="KW-1185">Reference proteome</keyword>
<dbReference type="RefSeq" id="WP_197009531.1">
    <property type="nucleotide sequence ID" value="NZ_BAABES010000025.1"/>
</dbReference>
<protein>
    <submittedName>
        <fullName evidence="1">Uncharacterized protein</fullName>
    </submittedName>
</protein>
<evidence type="ECO:0000313" key="1">
    <source>
        <dbReference type="EMBL" id="MBG6086544.1"/>
    </source>
</evidence>
<reference evidence="1" key="1">
    <citation type="submission" date="2020-11" db="EMBL/GenBank/DDBJ databases">
        <title>Sequencing the genomes of 1000 actinobacteria strains.</title>
        <authorList>
            <person name="Klenk H.-P."/>
        </authorList>
    </citation>
    <scope>NUCLEOTIDE SEQUENCE</scope>
    <source>
        <strain evidence="1">DSM 43175</strain>
    </source>
</reference>
<comment type="caution">
    <text evidence="1">The sequence shown here is derived from an EMBL/GenBank/DDBJ whole genome shotgun (WGS) entry which is preliminary data.</text>
</comment>
<organism evidence="1 2">
    <name type="scientific">Actinomadura viridis</name>
    <dbReference type="NCBI Taxonomy" id="58110"/>
    <lineage>
        <taxon>Bacteria</taxon>
        <taxon>Bacillati</taxon>
        <taxon>Actinomycetota</taxon>
        <taxon>Actinomycetes</taxon>
        <taxon>Streptosporangiales</taxon>
        <taxon>Thermomonosporaceae</taxon>
        <taxon>Actinomadura</taxon>
    </lineage>
</organism>
<dbReference type="AlphaFoldDB" id="A0A931DCW6"/>
<sequence length="233" mass="26307">MTEPTPYERRWLDVLDELRHCSDPDLQMTWDHQGPLTVEPADAHSAFGTLAQQDGVLLDPALQKCFLRFDGLGACWGYGEEETDPLFAGEFSLSPLAQAIRRQPPVERYPDPSPEQLELLVELRDFDGTPMGGVGSISSLRIKQGGVHNPEIWFSDGELGVHRMDIDLCGYLDALRVTKGAYGWQYLFTDVSLTEEDHEVTAEFLTEMLAVFPDLFPAHDYEPLRARLAERLR</sequence>
<name>A0A931DCW6_9ACTN</name>
<evidence type="ECO:0000313" key="2">
    <source>
        <dbReference type="Proteomes" id="UP000614047"/>
    </source>
</evidence>
<gene>
    <name evidence="1" type="ORF">IW256_000657</name>
</gene>
<dbReference type="Proteomes" id="UP000614047">
    <property type="component" value="Unassembled WGS sequence"/>
</dbReference>